<sequence length="288" mass="31576">MNSPEGAPEHASLPSNADCSPGPDPQIKLPPLSPQGAGEPGPAITSDSTDVPSQTAEQELEYFRSLPEEDLEALYPRGIRPPPNLGPSTPYDRYDQFHQALLHLAAGVSLQDVMRTGNFDIGGNQFVSHLAVFCAMSLGYTDQDLSRLGVQLLGRGYGDPQHEENLSRCSSTERISIGILPGNDEDTAEEGTCQQRQRCAVEEVHILDATGQSVESRGTGTSRSDPPNERVKKHKMSKFRMCALRVALSTFFRSVLAVCWKYAVPILVGWVLYETQVRPLFVPQNQLE</sequence>
<feature type="compositionally biased region" description="Polar residues" evidence="1">
    <location>
        <begin position="212"/>
        <end position="225"/>
    </location>
</feature>
<feature type="region of interest" description="Disordered" evidence="1">
    <location>
        <begin position="212"/>
        <end position="233"/>
    </location>
</feature>
<keyword evidence="3" id="KW-1185">Reference proteome</keyword>
<accession>A0A0D2E6Q2</accession>
<proteinExistence type="predicted"/>
<dbReference type="HOGENOM" id="CLU_949971_0_0_1"/>
<evidence type="ECO:0000256" key="1">
    <source>
        <dbReference type="SAM" id="MobiDB-lite"/>
    </source>
</evidence>
<evidence type="ECO:0000313" key="3">
    <source>
        <dbReference type="Proteomes" id="UP000054266"/>
    </source>
</evidence>
<feature type="region of interest" description="Disordered" evidence="1">
    <location>
        <begin position="1"/>
        <end position="57"/>
    </location>
</feature>
<dbReference type="Proteomes" id="UP000054266">
    <property type="component" value="Unassembled WGS sequence"/>
</dbReference>
<feature type="compositionally biased region" description="Polar residues" evidence="1">
    <location>
        <begin position="45"/>
        <end position="57"/>
    </location>
</feature>
<gene>
    <name evidence="2" type="ORF">PV04_02294</name>
</gene>
<organism evidence="2 3">
    <name type="scientific">Phialophora macrospora</name>
    <dbReference type="NCBI Taxonomy" id="1851006"/>
    <lineage>
        <taxon>Eukaryota</taxon>
        <taxon>Fungi</taxon>
        <taxon>Dikarya</taxon>
        <taxon>Ascomycota</taxon>
        <taxon>Pezizomycotina</taxon>
        <taxon>Eurotiomycetes</taxon>
        <taxon>Chaetothyriomycetidae</taxon>
        <taxon>Chaetothyriales</taxon>
        <taxon>Herpotrichiellaceae</taxon>
        <taxon>Phialophora</taxon>
    </lineage>
</organism>
<name>A0A0D2E6Q2_9EURO</name>
<dbReference type="EMBL" id="KN846957">
    <property type="protein sequence ID" value="KIW69982.1"/>
    <property type="molecule type" value="Genomic_DNA"/>
</dbReference>
<protein>
    <submittedName>
        <fullName evidence="2">Uncharacterized protein</fullName>
    </submittedName>
</protein>
<dbReference type="AlphaFoldDB" id="A0A0D2E6Q2"/>
<evidence type="ECO:0000313" key="2">
    <source>
        <dbReference type="EMBL" id="KIW69982.1"/>
    </source>
</evidence>
<reference evidence="2 3" key="1">
    <citation type="submission" date="2015-01" db="EMBL/GenBank/DDBJ databases">
        <title>The Genome Sequence of Capronia semiimmersa CBS27337.</title>
        <authorList>
            <consortium name="The Broad Institute Genomics Platform"/>
            <person name="Cuomo C."/>
            <person name="de Hoog S."/>
            <person name="Gorbushina A."/>
            <person name="Stielow B."/>
            <person name="Teixiera M."/>
            <person name="Abouelleil A."/>
            <person name="Chapman S.B."/>
            <person name="Priest M."/>
            <person name="Young S.K."/>
            <person name="Wortman J."/>
            <person name="Nusbaum C."/>
            <person name="Birren B."/>
        </authorList>
    </citation>
    <scope>NUCLEOTIDE SEQUENCE [LARGE SCALE GENOMIC DNA]</scope>
    <source>
        <strain evidence="2 3">CBS 27337</strain>
    </source>
</reference>